<dbReference type="GO" id="GO:0005634">
    <property type="term" value="C:nucleus"/>
    <property type="evidence" value="ECO:0007669"/>
    <property type="project" value="TreeGrafter"/>
</dbReference>
<dbReference type="Pfam" id="PF00191">
    <property type="entry name" value="Annexin"/>
    <property type="match status" value="1"/>
</dbReference>
<dbReference type="PROSITE" id="PS51897">
    <property type="entry name" value="ANNEXIN_2"/>
    <property type="match status" value="1"/>
</dbReference>
<dbReference type="PANTHER" id="PTHR10502:SF177">
    <property type="entry name" value="ANNEXIN B10"/>
    <property type="match status" value="1"/>
</dbReference>
<dbReference type="InterPro" id="IPR037104">
    <property type="entry name" value="Annexin_sf"/>
</dbReference>
<accession>A0A0R3RKF7</accession>
<evidence type="ECO:0000256" key="2">
    <source>
        <dbReference type="ARBA" id="ARBA00022737"/>
    </source>
</evidence>
<dbReference type="PRINTS" id="PR00196">
    <property type="entry name" value="ANNEXIN"/>
</dbReference>
<dbReference type="FunFam" id="1.10.220.10:FF:000005">
    <property type="entry name" value="Annexin"/>
    <property type="match status" value="1"/>
</dbReference>
<evidence type="ECO:0000313" key="4">
    <source>
        <dbReference type="Proteomes" id="UP000050640"/>
    </source>
</evidence>
<protein>
    <submittedName>
        <fullName evidence="5">Annexin</fullName>
    </submittedName>
</protein>
<keyword evidence="4" id="KW-1185">Reference proteome</keyword>
<organism evidence="4 5">
    <name type="scientific">Elaeophora elaphi</name>
    <dbReference type="NCBI Taxonomy" id="1147741"/>
    <lineage>
        <taxon>Eukaryota</taxon>
        <taxon>Metazoa</taxon>
        <taxon>Ecdysozoa</taxon>
        <taxon>Nematoda</taxon>
        <taxon>Chromadorea</taxon>
        <taxon>Rhabditida</taxon>
        <taxon>Spirurina</taxon>
        <taxon>Spiruromorpha</taxon>
        <taxon>Filarioidea</taxon>
        <taxon>Onchocercidae</taxon>
        <taxon>Elaeophora</taxon>
    </lineage>
</organism>
<keyword evidence="2" id="KW-0677">Repeat</keyword>
<proteinExistence type="inferred from homology"/>
<dbReference type="GO" id="GO:0012506">
    <property type="term" value="C:vesicle membrane"/>
    <property type="evidence" value="ECO:0007669"/>
    <property type="project" value="TreeGrafter"/>
</dbReference>
<evidence type="ECO:0000256" key="1">
    <source>
        <dbReference type="ARBA" id="ARBA00007831"/>
    </source>
</evidence>
<dbReference type="PANTHER" id="PTHR10502">
    <property type="entry name" value="ANNEXIN"/>
    <property type="match status" value="1"/>
</dbReference>
<dbReference type="STRING" id="1147741.A0A0R3RKF7"/>
<dbReference type="AlphaFoldDB" id="A0A0R3RKF7"/>
<name>A0A0R3RKF7_9BILA</name>
<keyword evidence="3" id="KW-0041">Annexin</keyword>
<dbReference type="GO" id="GO:0005509">
    <property type="term" value="F:calcium ion binding"/>
    <property type="evidence" value="ECO:0007669"/>
    <property type="project" value="InterPro"/>
</dbReference>
<evidence type="ECO:0000313" key="5">
    <source>
        <dbReference type="WBParaSite" id="EEL_0000196601-mRNA-1"/>
    </source>
</evidence>
<dbReference type="GO" id="GO:0005544">
    <property type="term" value="F:calcium-dependent phospholipid binding"/>
    <property type="evidence" value="ECO:0007669"/>
    <property type="project" value="InterPro"/>
</dbReference>
<dbReference type="GO" id="GO:0043395">
    <property type="term" value="F:heparan sulfate proteoglycan binding"/>
    <property type="evidence" value="ECO:0007669"/>
    <property type="project" value="TreeGrafter"/>
</dbReference>
<dbReference type="Gene3D" id="1.10.220.10">
    <property type="entry name" value="Annexin"/>
    <property type="match status" value="1"/>
</dbReference>
<dbReference type="GO" id="GO:0005886">
    <property type="term" value="C:plasma membrane"/>
    <property type="evidence" value="ECO:0007669"/>
    <property type="project" value="TreeGrafter"/>
</dbReference>
<dbReference type="GO" id="GO:0001786">
    <property type="term" value="F:phosphatidylserine binding"/>
    <property type="evidence" value="ECO:0007669"/>
    <property type="project" value="TreeGrafter"/>
</dbReference>
<comment type="similarity">
    <text evidence="1">Belongs to the annexin family.</text>
</comment>
<sequence>MGDNIRLNKFEDEDVNSNFLNPMTFCRKLRKFISNLLKLCLKMSERFYGTIKPRNDFNAEEAADTLYNAMQGSGCDKYRVIQVIAHCNNAQRQMIRSPYKNKYGKDLVEELKKELSGDLEDVIIGLMETPTKYDAMQLQKAMKVVGVMRIS</sequence>
<dbReference type="InterPro" id="IPR001464">
    <property type="entry name" value="Annexin"/>
</dbReference>
<dbReference type="InterPro" id="IPR018502">
    <property type="entry name" value="Annexin_repeat"/>
</dbReference>
<dbReference type="SMART" id="SM00335">
    <property type="entry name" value="ANX"/>
    <property type="match status" value="1"/>
</dbReference>
<evidence type="ECO:0000256" key="3">
    <source>
        <dbReference type="ARBA" id="ARBA00023216"/>
    </source>
</evidence>
<dbReference type="Proteomes" id="UP000050640">
    <property type="component" value="Unplaced"/>
</dbReference>
<dbReference type="SUPFAM" id="SSF47874">
    <property type="entry name" value="Annexin"/>
    <property type="match status" value="1"/>
</dbReference>
<dbReference type="WBParaSite" id="EEL_0000196601-mRNA-1">
    <property type="protein sequence ID" value="EEL_0000196601-mRNA-1"/>
    <property type="gene ID" value="EEL_0000196601"/>
</dbReference>
<dbReference type="GO" id="GO:0005737">
    <property type="term" value="C:cytoplasm"/>
    <property type="evidence" value="ECO:0007669"/>
    <property type="project" value="TreeGrafter"/>
</dbReference>
<reference evidence="5" key="1">
    <citation type="submission" date="2017-02" db="UniProtKB">
        <authorList>
            <consortium name="WormBaseParasite"/>
        </authorList>
    </citation>
    <scope>IDENTIFICATION</scope>
</reference>